<organism evidence="3 4">
    <name type="scientific">Tuber aestivum</name>
    <name type="common">summer truffle</name>
    <dbReference type="NCBI Taxonomy" id="59557"/>
    <lineage>
        <taxon>Eukaryota</taxon>
        <taxon>Fungi</taxon>
        <taxon>Dikarya</taxon>
        <taxon>Ascomycota</taxon>
        <taxon>Pezizomycotina</taxon>
        <taxon>Pezizomycetes</taxon>
        <taxon>Pezizales</taxon>
        <taxon>Tuberaceae</taxon>
        <taxon>Tuber</taxon>
    </lineage>
</organism>
<gene>
    <name evidence="3" type="ORF">GSTUAT00008905001</name>
</gene>
<feature type="compositionally biased region" description="Basic and acidic residues" evidence="2">
    <location>
        <begin position="258"/>
        <end position="269"/>
    </location>
</feature>
<dbReference type="GO" id="GO:0005684">
    <property type="term" value="C:U2-type spliceosomal complex"/>
    <property type="evidence" value="ECO:0007669"/>
    <property type="project" value="TreeGrafter"/>
</dbReference>
<evidence type="ECO:0000313" key="4">
    <source>
        <dbReference type="Proteomes" id="UP001412239"/>
    </source>
</evidence>
<feature type="region of interest" description="Disordered" evidence="2">
    <location>
        <begin position="245"/>
        <end position="293"/>
    </location>
</feature>
<dbReference type="Pfam" id="PF04502">
    <property type="entry name" value="Saf4_Yju2"/>
    <property type="match status" value="1"/>
</dbReference>
<evidence type="ECO:0000256" key="1">
    <source>
        <dbReference type="ARBA" id="ARBA00005595"/>
    </source>
</evidence>
<feature type="compositionally biased region" description="Basic and acidic residues" evidence="2">
    <location>
        <begin position="279"/>
        <end position="293"/>
    </location>
</feature>
<dbReference type="PANTHER" id="PTHR12111">
    <property type="entry name" value="SPLICING FACTOR YJU2"/>
    <property type="match status" value="1"/>
</dbReference>
<comment type="similarity">
    <text evidence="1">Belongs to the CWC16 family.</text>
</comment>
<dbReference type="Proteomes" id="UP001412239">
    <property type="component" value="Unassembled WGS sequence"/>
</dbReference>
<accession>A0A292PIA9</accession>
<dbReference type="GO" id="GO:0000398">
    <property type="term" value="P:mRNA splicing, via spliceosome"/>
    <property type="evidence" value="ECO:0007669"/>
    <property type="project" value="InterPro"/>
</dbReference>
<dbReference type="AlphaFoldDB" id="A0A292PIA9"/>
<dbReference type="PANTHER" id="PTHR12111:SF2">
    <property type="entry name" value="SPLICING FACTOR YJU2B-RELATED"/>
    <property type="match status" value="1"/>
</dbReference>
<protein>
    <recommendedName>
        <fullName evidence="5">CWC16 protein</fullName>
    </recommendedName>
</protein>
<evidence type="ECO:0008006" key="5">
    <source>
        <dbReference type="Google" id="ProtNLM"/>
    </source>
</evidence>
<dbReference type="EMBL" id="LN891265">
    <property type="protein sequence ID" value="CUS07019.1"/>
    <property type="molecule type" value="Genomic_DNA"/>
</dbReference>
<proteinExistence type="inferred from homology"/>
<feature type="compositionally biased region" description="Polar residues" evidence="2">
    <location>
        <begin position="247"/>
        <end position="257"/>
    </location>
</feature>
<feature type="region of interest" description="Disordered" evidence="2">
    <location>
        <begin position="315"/>
        <end position="350"/>
    </location>
</feature>
<dbReference type="InterPro" id="IPR007590">
    <property type="entry name" value="Saf4/Yju2"/>
</dbReference>
<evidence type="ECO:0000256" key="2">
    <source>
        <dbReference type="SAM" id="MobiDB-lite"/>
    </source>
</evidence>
<dbReference type="GO" id="GO:0071014">
    <property type="term" value="C:post-mRNA release spliceosomal complex"/>
    <property type="evidence" value="ECO:0007669"/>
    <property type="project" value="TreeGrafter"/>
</dbReference>
<name>A0A292PIA9_9PEZI</name>
<keyword evidence="4" id="KW-1185">Reference proteome</keyword>
<reference evidence="3" key="1">
    <citation type="submission" date="2015-10" db="EMBL/GenBank/DDBJ databases">
        <authorList>
            <person name="Regsiter A."/>
            <person name="william w."/>
        </authorList>
    </citation>
    <scope>NUCLEOTIDE SEQUENCE</scope>
    <source>
        <strain evidence="3">Montdore</strain>
    </source>
</reference>
<sequence>MQGFNMGRYVPPDQEGIYTGNQLHKKKPPGIHGNTQTVRFEMPFGIFCLTCDGHIAQGVRFNAEKKKIGKYHTTPIFSFRMRHVSCSGWIEVQTDPKNTRYVVTEGGKKKGGDEEEGEGAAGAVVGEIRIRDPNMPDDPFAAVEKKVTDKEGVKKSTERIEELRGLSDRQWLDPYEHSRKMRKVFRERRKELQAKDAANEAIRDRAGLHIELLDEIPEDKIRAQLVEFGPDYGDKVEEARTKPLFANASTAATTCQDSAKKSSKRDATGKTKAQLAAEAAREKLQNEIRRNTRTRVDPFLSFDKPKIGLEFKLLKRKQMEVGTETEPGPQPDARNGEQPGEPPKMAAAEGIGCVQPGVSLGLGVYGSDDD</sequence>
<evidence type="ECO:0000313" key="3">
    <source>
        <dbReference type="EMBL" id="CUS07019.1"/>
    </source>
</evidence>